<evidence type="ECO:0000256" key="1">
    <source>
        <dbReference type="SAM" id="Phobius"/>
    </source>
</evidence>
<reference evidence="2" key="2">
    <citation type="submission" date="2015-07" db="EMBL/GenBank/DDBJ databases">
        <authorList>
            <person name="Noorani M."/>
        </authorList>
    </citation>
    <scope>NUCLEOTIDE SEQUENCE</scope>
    <source>
        <strain evidence="2">Yugu1</strain>
    </source>
</reference>
<keyword evidence="1" id="KW-0812">Transmembrane</keyword>
<protein>
    <submittedName>
        <fullName evidence="2">Uncharacterized protein</fullName>
    </submittedName>
</protein>
<keyword evidence="1" id="KW-0472">Membrane</keyword>
<sequence length="58" mass="6672">MDLRVSWFVYFSSIVISSLVSLTVRSIKRCINTCSVGFAICLRYIDLLFRENAPKILL</sequence>
<organism evidence="2">
    <name type="scientific">Setaria italica</name>
    <name type="common">Foxtail millet</name>
    <name type="synonym">Panicum italicum</name>
    <dbReference type="NCBI Taxonomy" id="4555"/>
    <lineage>
        <taxon>Eukaryota</taxon>
        <taxon>Viridiplantae</taxon>
        <taxon>Streptophyta</taxon>
        <taxon>Embryophyta</taxon>
        <taxon>Tracheophyta</taxon>
        <taxon>Spermatophyta</taxon>
        <taxon>Magnoliopsida</taxon>
        <taxon>Liliopsida</taxon>
        <taxon>Poales</taxon>
        <taxon>Poaceae</taxon>
        <taxon>PACMAD clade</taxon>
        <taxon>Panicoideae</taxon>
        <taxon>Panicodae</taxon>
        <taxon>Paniceae</taxon>
        <taxon>Cenchrinae</taxon>
        <taxon>Setaria</taxon>
    </lineage>
</organism>
<reference evidence="2" key="1">
    <citation type="journal article" date="2012" name="Nat. Biotechnol.">
        <title>Reference genome sequence of the model plant Setaria.</title>
        <authorList>
            <person name="Bennetzen J.L."/>
            <person name="Schmutz J."/>
            <person name="Wang H."/>
            <person name="Percifield R."/>
            <person name="Hawkins J."/>
            <person name="Pontaroli A.C."/>
            <person name="Estep M."/>
            <person name="Feng L."/>
            <person name="Vaughn J.N."/>
            <person name="Grimwood J."/>
            <person name="Jenkins J."/>
            <person name="Barry K."/>
            <person name="Lindquist E."/>
            <person name="Hellsten U."/>
            <person name="Deshpande S."/>
            <person name="Wang X."/>
            <person name="Wu X."/>
            <person name="Mitros T."/>
            <person name="Triplett J."/>
            <person name="Yang X."/>
            <person name="Ye C.Y."/>
            <person name="Mauro-Herrera M."/>
            <person name="Wang L."/>
            <person name="Li P."/>
            <person name="Sharma M."/>
            <person name="Sharma R."/>
            <person name="Ronald P.C."/>
            <person name="Panaud O."/>
            <person name="Kellogg E.A."/>
            <person name="Brutnell T.P."/>
            <person name="Doust A.N."/>
            <person name="Tuskan G.A."/>
            <person name="Rokhsar D."/>
            <person name="Devos K.M."/>
        </authorList>
    </citation>
    <scope>NUCLEOTIDE SEQUENCE [LARGE SCALE GENOMIC DNA]</scope>
    <source>
        <strain evidence="2">Yugu1</strain>
    </source>
</reference>
<dbReference type="EMBL" id="CM003534">
    <property type="protein sequence ID" value="RCV34193.1"/>
    <property type="molecule type" value="Genomic_DNA"/>
</dbReference>
<gene>
    <name evidence="2" type="ORF">SETIT_7G141300v2</name>
</gene>
<proteinExistence type="predicted"/>
<feature type="transmembrane region" description="Helical" evidence="1">
    <location>
        <begin position="6"/>
        <end position="24"/>
    </location>
</feature>
<keyword evidence="1" id="KW-1133">Transmembrane helix</keyword>
<evidence type="ECO:0000313" key="2">
    <source>
        <dbReference type="EMBL" id="RCV34193.1"/>
    </source>
</evidence>
<accession>A0A368RVR2</accession>
<dbReference type="AlphaFoldDB" id="A0A368RVR2"/>
<name>A0A368RVR2_SETIT</name>